<evidence type="ECO:0000313" key="4">
    <source>
        <dbReference type="EMBL" id="NYD25069.1"/>
    </source>
</evidence>
<accession>A0A7Y9DQS6</accession>
<feature type="domain" description="HTH cro/C1-type" evidence="2">
    <location>
        <begin position="35"/>
        <end position="86"/>
    </location>
</feature>
<gene>
    <name evidence="3" type="ORF">BJ968_003789</name>
    <name evidence="4" type="ORF">BJ968_004678</name>
</gene>
<dbReference type="Proteomes" id="UP000521922">
    <property type="component" value="Unassembled WGS sequence"/>
</dbReference>
<feature type="compositionally biased region" description="Basic and acidic residues" evidence="1">
    <location>
        <begin position="1"/>
        <end position="16"/>
    </location>
</feature>
<dbReference type="AlphaFoldDB" id="A0A7Y9DQS6"/>
<reference evidence="4 5" key="1">
    <citation type="submission" date="2020-07" db="EMBL/GenBank/DDBJ databases">
        <title>Sequencing the genomes of 1000 actinobacteria strains.</title>
        <authorList>
            <person name="Klenk H.-P."/>
        </authorList>
    </citation>
    <scope>NUCLEOTIDE SEQUENCE [LARGE SCALE GENOMIC DNA]</scope>
    <source>
        <strain evidence="4 5">DSM 7487</strain>
    </source>
</reference>
<sequence length="295" mass="32374">MTSHGEHRRDLGDFLRSRRAATSPEAVGLPVAPGRRVAGLRREEVARLAGVSVDYYTRLEQGRHASPSGAVLDALARALGLDPAGRAHLHDLAGPSTARHERPVVQRVRPAVHQLLDSLRDHPAFVVGRRTDVLASNALARALLTDWDALPPRRRNYVRWLLLDPGARALFPDWPVLAAEAVGTLRLDAGRHPDDPLLNALVGELTIGCPEFARWWSDRRVHERTHGTKRLHHRVVGDVTIHFEALVLAGEDDQTLFTYSAEPGSASADNLRLLSSWATDPGPAGSRRPRDPATP</sequence>
<dbReference type="Gene3D" id="1.10.260.40">
    <property type="entry name" value="lambda repressor-like DNA-binding domains"/>
    <property type="match status" value="1"/>
</dbReference>
<feature type="region of interest" description="Disordered" evidence="1">
    <location>
        <begin position="1"/>
        <end position="25"/>
    </location>
</feature>
<organism evidence="4 5">
    <name type="scientific">Kineococcus aurantiacus</name>
    <dbReference type="NCBI Taxonomy" id="37633"/>
    <lineage>
        <taxon>Bacteria</taxon>
        <taxon>Bacillati</taxon>
        <taxon>Actinomycetota</taxon>
        <taxon>Actinomycetes</taxon>
        <taxon>Kineosporiales</taxon>
        <taxon>Kineosporiaceae</taxon>
        <taxon>Kineococcus</taxon>
    </lineage>
</organism>
<feature type="region of interest" description="Disordered" evidence="1">
    <location>
        <begin position="275"/>
        <end position="295"/>
    </location>
</feature>
<dbReference type="PANTHER" id="PTHR35010">
    <property type="entry name" value="BLL4672 PROTEIN-RELATED"/>
    <property type="match status" value="1"/>
</dbReference>
<comment type="caution">
    <text evidence="4">The sequence shown here is derived from an EMBL/GenBank/DDBJ whole genome shotgun (WGS) entry which is preliminary data.</text>
</comment>
<dbReference type="PANTHER" id="PTHR35010:SF2">
    <property type="entry name" value="BLL4672 PROTEIN"/>
    <property type="match status" value="1"/>
</dbReference>
<evidence type="ECO:0000259" key="2">
    <source>
        <dbReference type="PROSITE" id="PS50943"/>
    </source>
</evidence>
<dbReference type="Pfam" id="PF17765">
    <property type="entry name" value="MLTR_LBD"/>
    <property type="match status" value="1"/>
</dbReference>
<dbReference type="InterPro" id="IPR010982">
    <property type="entry name" value="Lambda_DNA-bd_dom_sf"/>
</dbReference>
<dbReference type="InterPro" id="IPR001387">
    <property type="entry name" value="Cro/C1-type_HTH"/>
</dbReference>
<dbReference type="InterPro" id="IPR041413">
    <property type="entry name" value="MLTR_LBD"/>
</dbReference>
<evidence type="ECO:0000313" key="5">
    <source>
        <dbReference type="Proteomes" id="UP000521922"/>
    </source>
</evidence>
<proteinExistence type="predicted"/>
<evidence type="ECO:0000256" key="1">
    <source>
        <dbReference type="SAM" id="MobiDB-lite"/>
    </source>
</evidence>
<dbReference type="SUPFAM" id="SSF47413">
    <property type="entry name" value="lambda repressor-like DNA-binding domains"/>
    <property type="match status" value="1"/>
</dbReference>
<keyword evidence="5" id="KW-1185">Reference proteome</keyword>
<dbReference type="Gene3D" id="3.30.450.180">
    <property type="match status" value="1"/>
</dbReference>
<evidence type="ECO:0000313" key="3">
    <source>
        <dbReference type="EMBL" id="NYD24249.1"/>
    </source>
</evidence>
<dbReference type="EMBL" id="JACCBB010000001">
    <property type="protein sequence ID" value="NYD24249.1"/>
    <property type="molecule type" value="Genomic_DNA"/>
</dbReference>
<dbReference type="SMART" id="SM00530">
    <property type="entry name" value="HTH_XRE"/>
    <property type="match status" value="1"/>
</dbReference>
<dbReference type="GO" id="GO:0003677">
    <property type="term" value="F:DNA binding"/>
    <property type="evidence" value="ECO:0007669"/>
    <property type="project" value="InterPro"/>
</dbReference>
<dbReference type="RefSeq" id="WP_179754516.1">
    <property type="nucleotide sequence ID" value="NZ_BAAAGN010000039.1"/>
</dbReference>
<dbReference type="Pfam" id="PF13560">
    <property type="entry name" value="HTH_31"/>
    <property type="match status" value="1"/>
</dbReference>
<dbReference type="PROSITE" id="PS50943">
    <property type="entry name" value="HTH_CROC1"/>
    <property type="match status" value="1"/>
</dbReference>
<dbReference type="CDD" id="cd00093">
    <property type="entry name" value="HTH_XRE"/>
    <property type="match status" value="1"/>
</dbReference>
<dbReference type="EMBL" id="JACCBB010000002">
    <property type="protein sequence ID" value="NYD25069.1"/>
    <property type="molecule type" value="Genomic_DNA"/>
</dbReference>
<name>A0A7Y9DQS6_9ACTN</name>
<protein>
    <submittedName>
        <fullName evidence="4">Transcriptional regulator with XRE-family HTH domain</fullName>
    </submittedName>
</protein>